<proteinExistence type="predicted"/>
<dbReference type="Proteomes" id="UP001162992">
    <property type="component" value="Chromosome 22"/>
</dbReference>
<evidence type="ECO:0000313" key="1">
    <source>
        <dbReference type="EMBL" id="KAJ7516139.1"/>
    </source>
</evidence>
<reference evidence="2" key="1">
    <citation type="journal article" date="2024" name="Proc. Natl. Acad. Sci. U.S.A.">
        <title>Extraordinary preservation of gene collinearity over three hundred million years revealed in homosporous lycophytes.</title>
        <authorList>
            <person name="Li C."/>
            <person name="Wickell D."/>
            <person name="Kuo L.Y."/>
            <person name="Chen X."/>
            <person name="Nie B."/>
            <person name="Liao X."/>
            <person name="Peng D."/>
            <person name="Ji J."/>
            <person name="Jenkins J."/>
            <person name="Williams M."/>
            <person name="Shu S."/>
            <person name="Plott C."/>
            <person name="Barry K."/>
            <person name="Rajasekar S."/>
            <person name="Grimwood J."/>
            <person name="Han X."/>
            <person name="Sun S."/>
            <person name="Hou Z."/>
            <person name="He W."/>
            <person name="Dai G."/>
            <person name="Sun C."/>
            <person name="Schmutz J."/>
            <person name="Leebens-Mack J.H."/>
            <person name="Li F.W."/>
            <person name="Wang L."/>
        </authorList>
    </citation>
    <scope>NUCLEOTIDE SEQUENCE [LARGE SCALE GENOMIC DNA]</scope>
    <source>
        <strain evidence="2">cv. PW_Plant_1</strain>
    </source>
</reference>
<protein>
    <submittedName>
        <fullName evidence="1">Uncharacterized protein</fullName>
    </submittedName>
</protein>
<sequence length="479" mass="53127">MGRMKRARMQVEGICADDCSEETSSDAEWDLEEVLELKTTIDTRHFTESPFDGDQSSEPLSQCQFQSSPFDSDDLADTLSGLNALLEADDDFMDAMQIIPPAAEEIDLTTKKRSSDLPPDSLQELSDGDFSDLLQARDDFGSPPETGQANWTHHQNCEPFSEPIEKDCYLNCDQGSLSIIPYEQSNTSVQDGSQCDYLGEAYTAAEDLQNIPSLPDTLGEISLQCLQNQGSSSEMDASTADLIDISDVVCDIKDVLARRPGGKRVIAKNLASERKRRQKLNDRLYALRAIVPNISKMDKASIVADAIQYVRNLQKHIEEIEVDISNLEGEAIFAGQTRSPAAVSSITLEELRSESASDDSSVANDTSNNDSSNALARNFTRTSNPASAEEKAVKLEVSRIEKQVYHLHFSFSQWEGGLCELLRGLHSLNIDILNASLSCHQNECHNNIIAEVFNIQGWDDLSLSDVEKLIQDMIYEYCR</sequence>
<gene>
    <name evidence="1" type="ORF">O6H91_22G044600</name>
</gene>
<organism evidence="1 2">
    <name type="scientific">Diphasiastrum complanatum</name>
    <name type="common">Issler's clubmoss</name>
    <name type="synonym">Lycopodium complanatum</name>
    <dbReference type="NCBI Taxonomy" id="34168"/>
    <lineage>
        <taxon>Eukaryota</taxon>
        <taxon>Viridiplantae</taxon>
        <taxon>Streptophyta</taxon>
        <taxon>Embryophyta</taxon>
        <taxon>Tracheophyta</taxon>
        <taxon>Lycopodiopsida</taxon>
        <taxon>Lycopodiales</taxon>
        <taxon>Lycopodiaceae</taxon>
        <taxon>Lycopodioideae</taxon>
        <taxon>Diphasiastrum</taxon>
    </lineage>
</organism>
<name>A0ACC2AEY6_DIPCM</name>
<keyword evidence="2" id="KW-1185">Reference proteome</keyword>
<dbReference type="EMBL" id="CM055113">
    <property type="protein sequence ID" value="KAJ7516139.1"/>
    <property type="molecule type" value="Genomic_DNA"/>
</dbReference>
<evidence type="ECO:0000313" key="2">
    <source>
        <dbReference type="Proteomes" id="UP001162992"/>
    </source>
</evidence>
<comment type="caution">
    <text evidence="1">The sequence shown here is derived from an EMBL/GenBank/DDBJ whole genome shotgun (WGS) entry which is preliminary data.</text>
</comment>
<accession>A0ACC2AEY6</accession>